<feature type="region of interest" description="Disordered" evidence="1">
    <location>
        <begin position="309"/>
        <end position="335"/>
    </location>
</feature>
<evidence type="ECO:0000313" key="4">
    <source>
        <dbReference type="Proteomes" id="UP001648503"/>
    </source>
</evidence>
<feature type="compositionally biased region" description="Low complexity" evidence="1">
    <location>
        <begin position="309"/>
        <end position="319"/>
    </location>
</feature>
<comment type="caution">
    <text evidence="3">The sequence shown here is derived from an EMBL/GenBank/DDBJ whole genome shotgun (WGS) entry which is preliminary data.</text>
</comment>
<feature type="chain" id="PRO_5045128191" description="VWFD domain-containing protein" evidence="2">
    <location>
        <begin position="21"/>
        <end position="335"/>
    </location>
</feature>
<gene>
    <name evidence="3" type="ORF">BASA50_005414</name>
</gene>
<reference evidence="3 4" key="1">
    <citation type="submission" date="2021-02" db="EMBL/GenBank/DDBJ databases">
        <title>Variation within the Batrachochytrium salamandrivorans European outbreak.</title>
        <authorList>
            <person name="Kelly M."/>
            <person name="Pasmans F."/>
            <person name="Shea T.P."/>
            <person name="Munoz J.F."/>
            <person name="Carranza S."/>
            <person name="Cuomo C.A."/>
            <person name="Martel A."/>
        </authorList>
    </citation>
    <scope>NUCLEOTIDE SEQUENCE [LARGE SCALE GENOMIC DNA]</scope>
    <source>
        <strain evidence="3 4">AMFP18/2</strain>
    </source>
</reference>
<feature type="signal peptide" evidence="2">
    <location>
        <begin position="1"/>
        <end position="20"/>
    </location>
</feature>
<protein>
    <recommendedName>
        <fullName evidence="5">VWFD domain-containing protein</fullName>
    </recommendedName>
</protein>
<sequence length="335" mass="36042">MLSSLITTFLCAVAIGSVSGAFLAFDPDPISFEDIEAPNSFSVQLKSKPTEEVIVYFEHPFLPISDCVIVFDPNNWNAPRPMTVIPAPLFVGSSNPPRQLKSLSGLLAKSVTVGSLSAELPSVDTFKVIQRNIGASLCSIKNQKVETFDEIPFSFNKLGWYQLLSTRDIGVQVFVGECTAELSCIKKVLARYGSFVMSLDVSGPVKNISEYSVTKVTQNDNGLRYTPGAKAGATKLIFHMDRSFISRCFDEPSCKDIDPTHSAARNYLQTPKKPPPKPVIPVLTTTTAATATASTLSPTITYVLSSSTITTSPSTTSTTSPPPPAPPQLDVVGEI</sequence>
<evidence type="ECO:0000313" key="3">
    <source>
        <dbReference type="EMBL" id="KAH6596117.1"/>
    </source>
</evidence>
<dbReference type="Proteomes" id="UP001648503">
    <property type="component" value="Unassembled WGS sequence"/>
</dbReference>
<proteinExistence type="predicted"/>
<keyword evidence="2" id="KW-0732">Signal</keyword>
<evidence type="ECO:0008006" key="5">
    <source>
        <dbReference type="Google" id="ProtNLM"/>
    </source>
</evidence>
<evidence type="ECO:0000256" key="2">
    <source>
        <dbReference type="SAM" id="SignalP"/>
    </source>
</evidence>
<evidence type="ECO:0000256" key="1">
    <source>
        <dbReference type="SAM" id="MobiDB-lite"/>
    </source>
</evidence>
<keyword evidence="4" id="KW-1185">Reference proteome</keyword>
<accession>A0ABQ8FCX7</accession>
<dbReference type="EMBL" id="JAFCIX010000249">
    <property type="protein sequence ID" value="KAH6596117.1"/>
    <property type="molecule type" value="Genomic_DNA"/>
</dbReference>
<name>A0ABQ8FCX7_9FUNG</name>
<organism evidence="3 4">
    <name type="scientific">Batrachochytrium salamandrivorans</name>
    <dbReference type="NCBI Taxonomy" id="1357716"/>
    <lineage>
        <taxon>Eukaryota</taxon>
        <taxon>Fungi</taxon>
        <taxon>Fungi incertae sedis</taxon>
        <taxon>Chytridiomycota</taxon>
        <taxon>Chytridiomycota incertae sedis</taxon>
        <taxon>Chytridiomycetes</taxon>
        <taxon>Rhizophydiales</taxon>
        <taxon>Rhizophydiales incertae sedis</taxon>
        <taxon>Batrachochytrium</taxon>
    </lineage>
</organism>